<organism evidence="1 2">
    <name type="scientific">Stentor coeruleus</name>
    <dbReference type="NCBI Taxonomy" id="5963"/>
    <lineage>
        <taxon>Eukaryota</taxon>
        <taxon>Sar</taxon>
        <taxon>Alveolata</taxon>
        <taxon>Ciliophora</taxon>
        <taxon>Postciliodesmatophora</taxon>
        <taxon>Heterotrichea</taxon>
        <taxon>Heterotrichida</taxon>
        <taxon>Stentoridae</taxon>
        <taxon>Stentor</taxon>
    </lineage>
</organism>
<dbReference type="InterPro" id="IPR017850">
    <property type="entry name" value="Alkaline_phosphatase_core_sf"/>
</dbReference>
<dbReference type="InterPro" id="IPR004245">
    <property type="entry name" value="DUF229"/>
</dbReference>
<accession>A0A1R2BCA8</accession>
<dbReference type="GO" id="GO:0005615">
    <property type="term" value="C:extracellular space"/>
    <property type="evidence" value="ECO:0007669"/>
    <property type="project" value="TreeGrafter"/>
</dbReference>
<comment type="caution">
    <text evidence="1">The sequence shown here is derived from an EMBL/GenBank/DDBJ whole genome shotgun (WGS) entry which is preliminary data.</text>
</comment>
<dbReference type="SUPFAM" id="SSF53649">
    <property type="entry name" value="Alkaline phosphatase-like"/>
    <property type="match status" value="1"/>
</dbReference>
<gene>
    <name evidence="1" type="ORF">SteCoe_26660</name>
</gene>
<sequence>MKTFWLLALFVFLIYLYDGFIEYNQFLTNKVSSITPRFFSPNNPKAYTVTNSSFIPPSPSKDPISLIPNTEYIYKPNPFDIDDSENLKTLGLSCTPDSFGYSKSQGNNVFPYHGYPKCSVLNNQNDTYLHIDRKENILYMNCPKGNNGKIVTGPVDSRKFTKGAEIFEKWEVRKYDGKENAKNIEYGLATCEDDNEFMQASLVPIFNQTAYSMAKSKTTSKPKIIFFLTLDSMSRRHMFRKTPKIIDFLNTLNSNSSSEFSSFDFKLHNVLGADSISNQVPIFGGLDKFVSDFSGNQNIDRLGDTALWNILREKGYISLLGLENCDNYFPGALGRNPQVDYAVNPFYCAVQKYTPTRFDKGYELVQRCLGGHQTHWYILNYTKTVAEINKGVNMFLYIHLNSAHESSGQHAETMNDDVTEFLDDFLKSFSKEHEIFIYLNADHGMRYGNWYKDLEAYIEQKLPSLFIIASKSLLDQFPYSYNSLAINTQRLTSKLDLRETTLFIAGIVEKTSFSVNLLEEISPMTRICEHAGIKAWDCSCITMSEISHPSKEVADVIEYLKDYAENLINSASYQHPLYPLGSVCKKIVLEKVTKIYHVSINNVNEYFKLEVTSSSRKNMKFQINYVLMSDKAYKERRLNQYRPEVFAYNAPVRIKILSISRIDKFAGPCEAKARNHGIKAEFCACVDE</sequence>
<dbReference type="OrthoDB" id="413313at2759"/>
<dbReference type="AlphaFoldDB" id="A0A1R2BCA8"/>
<protein>
    <submittedName>
        <fullName evidence="1">Uncharacterized protein</fullName>
    </submittedName>
</protein>
<keyword evidence="2" id="KW-1185">Reference proteome</keyword>
<dbReference type="PANTHER" id="PTHR10974">
    <property type="entry name" value="FI08016P-RELATED"/>
    <property type="match status" value="1"/>
</dbReference>
<name>A0A1R2BCA8_9CILI</name>
<dbReference type="Proteomes" id="UP000187209">
    <property type="component" value="Unassembled WGS sequence"/>
</dbReference>
<proteinExistence type="predicted"/>
<reference evidence="1 2" key="1">
    <citation type="submission" date="2016-11" db="EMBL/GenBank/DDBJ databases">
        <title>The macronuclear genome of Stentor coeruleus: a giant cell with tiny introns.</title>
        <authorList>
            <person name="Slabodnick M."/>
            <person name="Ruby J.G."/>
            <person name="Reiff S.B."/>
            <person name="Swart E.C."/>
            <person name="Gosai S."/>
            <person name="Prabakaran S."/>
            <person name="Witkowska E."/>
            <person name="Larue G.E."/>
            <person name="Fisher S."/>
            <person name="Freeman R.M."/>
            <person name="Gunawardena J."/>
            <person name="Chu W."/>
            <person name="Stover N.A."/>
            <person name="Gregory B.D."/>
            <person name="Nowacki M."/>
            <person name="Derisi J."/>
            <person name="Roy S.W."/>
            <person name="Marshall W.F."/>
            <person name="Sood P."/>
        </authorList>
    </citation>
    <scope>NUCLEOTIDE SEQUENCE [LARGE SCALE GENOMIC DNA]</scope>
    <source>
        <strain evidence="1">WM001</strain>
    </source>
</reference>
<dbReference type="EMBL" id="MPUH01000753">
    <property type="protein sequence ID" value="OMJ74404.1"/>
    <property type="molecule type" value="Genomic_DNA"/>
</dbReference>
<evidence type="ECO:0000313" key="1">
    <source>
        <dbReference type="EMBL" id="OMJ74404.1"/>
    </source>
</evidence>
<evidence type="ECO:0000313" key="2">
    <source>
        <dbReference type="Proteomes" id="UP000187209"/>
    </source>
</evidence>
<dbReference type="Pfam" id="PF02995">
    <property type="entry name" value="DUF229"/>
    <property type="match status" value="1"/>
</dbReference>
<dbReference type="PANTHER" id="PTHR10974:SF1">
    <property type="entry name" value="FI08016P-RELATED"/>
    <property type="match status" value="1"/>
</dbReference>